<name>A0AAW2HSG0_9NEOP</name>
<organism evidence="2">
    <name type="scientific">Menopon gallinae</name>
    <name type="common">poultry shaft louse</name>
    <dbReference type="NCBI Taxonomy" id="328185"/>
    <lineage>
        <taxon>Eukaryota</taxon>
        <taxon>Metazoa</taxon>
        <taxon>Ecdysozoa</taxon>
        <taxon>Arthropoda</taxon>
        <taxon>Hexapoda</taxon>
        <taxon>Insecta</taxon>
        <taxon>Pterygota</taxon>
        <taxon>Neoptera</taxon>
        <taxon>Paraneoptera</taxon>
        <taxon>Psocodea</taxon>
        <taxon>Troctomorpha</taxon>
        <taxon>Phthiraptera</taxon>
        <taxon>Amblycera</taxon>
        <taxon>Menoponidae</taxon>
        <taxon>Menopon</taxon>
    </lineage>
</organism>
<accession>A0AAW2HSG0</accession>
<dbReference type="InterPro" id="IPR032735">
    <property type="entry name" value="BROMI_M"/>
</dbReference>
<sequence length="481" mass="55652">MNETERITQWVEYKIGKLLTDDIEKEIRSESSTFDVDKYSQMMFETHFSNESGISDDSLKLNFESDEFDLTDAFSSDDDQYDFQQPSLDKIIRELQSESEDAKIKALESMEACSAEMLVVQSSWTIARKILQDILRSSEERLSNQLLEVFRRFLLSNEVPKVVCEGFVTLAESVSSQIESINASRISESPRELYDFKQNKWMYGKISGAIEVIFKSIWLLVQSQKGIPLKWSRFNEKRLREIVFSFIQMLSSTKSLKNNERVCGLEILSVLDPKATWCSNWCHGATGRSLLYSVLKTHKKFFAEIVDFLLIWIKDGESSTTDKIKSVTKIKLPPITDRQEIRSKSENLNTFNISKHSSRSLKGNRSAPPFPADEKIHHQKEKISSDRMLKRIPKEVANEAKFCHCLSMIVYIIQYQGGRSLFPLEVASRRRRITVLDLSETIINYINGRMFFSARNPLTTDDYQEHMLKLIEILKSSIKKE</sequence>
<evidence type="ECO:0000313" key="2">
    <source>
        <dbReference type="EMBL" id="KAL0272732.1"/>
    </source>
</evidence>
<evidence type="ECO:0000259" key="1">
    <source>
        <dbReference type="Pfam" id="PF14961"/>
    </source>
</evidence>
<feature type="domain" description="BROMI middle region" evidence="1">
    <location>
        <begin position="100"/>
        <end position="325"/>
    </location>
</feature>
<dbReference type="AlphaFoldDB" id="A0AAW2HSG0"/>
<dbReference type="Pfam" id="PF14961">
    <property type="entry name" value="BROMI"/>
    <property type="match status" value="1"/>
</dbReference>
<comment type="caution">
    <text evidence="2">The sequence shown here is derived from an EMBL/GenBank/DDBJ whole genome shotgun (WGS) entry which is preliminary data.</text>
</comment>
<proteinExistence type="predicted"/>
<gene>
    <name evidence="2" type="ORF">PYX00_005593</name>
</gene>
<reference evidence="2" key="1">
    <citation type="journal article" date="2024" name="Gigascience">
        <title>Chromosome-level genome of the poultry shaft louse Menopon gallinae provides insight into the host-switching and adaptive evolution of parasitic lice.</title>
        <authorList>
            <person name="Xu Y."/>
            <person name="Ma L."/>
            <person name="Liu S."/>
            <person name="Liang Y."/>
            <person name="Liu Q."/>
            <person name="He Z."/>
            <person name="Tian L."/>
            <person name="Duan Y."/>
            <person name="Cai W."/>
            <person name="Li H."/>
            <person name="Song F."/>
        </authorList>
    </citation>
    <scope>NUCLEOTIDE SEQUENCE</scope>
    <source>
        <strain evidence="2">Cailab_2023a</strain>
    </source>
</reference>
<dbReference type="EMBL" id="JARGDH010000003">
    <property type="protein sequence ID" value="KAL0272732.1"/>
    <property type="molecule type" value="Genomic_DNA"/>
</dbReference>
<protein>
    <recommendedName>
        <fullName evidence="1">BROMI middle region domain-containing protein</fullName>
    </recommendedName>
</protein>